<feature type="domain" description="Cytochrome b561" evidence="12">
    <location>
        <begin position="82"/>
        <end position="281"/>
    </location>
</feature>
<evidence type="ECO:0000313" key="13">
    <source>
        <dbReference type="EMBL" id="KAF5226822.1"/>
    </source>
</evidence>
<gene>
    <name evidence="13" type="ORF">ECC02_000323</name>
</gene>
<reference evidence="13 14" key="1">
    <citation type="journal article" date="2019" name="Genome Biol. Evol.">
        <title>Nanopore Sequencing Significantly Improves Genome Assembly of the Protozoan Parasite Trypanosoma cruzi.</title>
        <authorList>
            <person name="Diaz-Viraque F."/>
            <person name="Pita S."/>
            <person name="Greif G."/>
            <person name="de Souza R.C.M."/>
            <person name="Iraola G."/>
            <person name="Robello C."/>
        </authorList>
    </citation>
    <scope>NUCLEOTIDE SEQUENCE [LARGE SCALE GENOMIC DNA]</scope>
    <source>
        <strain evidence="13 14">Berenice</strain>
    </source>
</reference>
<evidence type="ECO:0000256" key="11">
    <source>
        <dbReference type="SAM" id="Phobius"/>
    </source>
</evidence>
<feature type="transmembrane region" description="Helical" evidence="11">
    <location>
        <begin position="185"/>
        <end position="209"/>
    </location>
</feature>
<evidence type="ECO:0000256" key="4">
    <source>
        <dbReference type="ARBA" id="ARBA00022617"/>
    </source>
</evidence>
<comment type="caution">
    <text evidence="13">The sequence shown here is derived from an EMBL/GenBank/DDBJ whole genome shotgun (WGS) entry which is preliminary data.</text>
</comment>
<keyword evidence="6" id="KW-0479">Metal-binding</keyword>
<dbReference type="EMBL" id="JABDHM010000001">
    <property type="protein sequence ID" value="KAF5226822.1"/>
    <property type="molecule type" value="Genomic_DNA"/>
</dbReference>
<evidence type="ECO:0000256" key="5">
    <source>
        <dbReference type="ARBA" id="ARBA00022692"/>
    </source>
</evidence>
<keyword evidence="9" id="KW-0408">Iron</keyword>
<dbReference type="Gene3D" id="1.20.120.1770">
    <property type="match status" value="1"/>
</dbReference>
<evidence type="ECO:0000256" key="8">
    <source>
        <dbReference type="ARBA" id="ARBA00022989"/>
    </source>
</evidence>
<evidence type="ECO:0000259" key="12">
    <source>
        <dbReference type="PROSITE" id="PS50939"/>
    </source>
</evidence>
<dbReference type="VEuPathDB" id="TriTrypDB:ECC02_000323"/>
<dbReference type="AlphaFoldDB" id="A0A7J6YJW3"/>
<dbReference type="Proteomes" id="UP000583944">
    <property type="component" value="Unassembled WGS sequence"/>
</dbReference>
<dbReference type="GO" id="GO:0016020">
    <property type="term" value="C:membrane"/>
    <property type="evidence" value="ECO:0007669"/>
    <property type="project" value="UniProtKB-SubCell"/>
</dbReference>
<dbReference type="Pfam" id="PF03188">
    <property type="entry name" value="Cytochrom_B561"/>
    <property type="match status" value="1"/>
</dbReference>
<evidence type="ECO:0000256" key="2">
    <source>
        <dbReference type="ARBA" id="ARBA00004141"/>
    </source>
</evidence>
<dbReference type="GO" id="GO:0140575">
    <property type="term" value="F:transmembrane monodehydroascorbate reductase activity"/>
    <property type="evidence" value="ECO:0007669"/>
    <property type="project" value="InterPro"/>
</dbReference>
<dbReference type="VEuPathDB" id="TriTrypDB:BCY84_01018"/>
<keyword evidence="4" id="KW-0349">Heme</keyword>
<evidence type="ECO:0000313" key="14">
    <source>
        <dbReference type="Proteomes" id="UP000583944"/>
    </source>
</evidence>
<keyword evidence="10 11" id="KW-0472">Membrane</keyword>
<sequence>MLLQSLLCRKLFFFFYKAATIKRRGKKKEKKSRNKKGLVSPMEQPHLLPAVLALEQDQFLNEAQSGSGVTFCMELFCRSVWTRRFVSISSIFFFVFVVARARTTLWTDVFVYHPILMAIAFFAIIPELLGSIFIIQGYARDPRMRCGLMQAHRRYALILKTISAFGIIAVEWSKFRRSKAHFVTWHARIGGVCELSQVLETLLGLTIYYRLLDHRITTSQRAKMRLAHRYLGVIVVVTGLISMSLGMLSHFALRVFEVTFLRLFFAILPVVLAVWAYYGVS</sequence>
<feature type="transmembrane region" description="Helical" evidence="11">
    <location>
        <begin position="259"/>
        <end position="280"/>
    </location>
</feature>
<feature type="transmembrane region" description="Helical" evidence="11">
    <location>
        <begin position="155"/>
        <end position="173"/>
    </location>
</feature>
<protein>
    <recommendedName>
        <fullName evidence="12">Cytochrome b561 domain-containing protein</fullName>
    </recommendedName>
</protein>
<dbReference type="CDD" id="cd08761">
    <property type="entry name" value="Cyt_b561_CYB561D2_like"/>
    <property type="match status" value="1"/>
</dbReference>
<feature type="transmembrane region" description="Helical" evidence="11">
    <location>
        <begin position="85"/>
        <end position="103"/>
    </location>
</feature>
<dbReference type="InterPro" id="IPR006593">
    <property type="entry name" value="Cyt_b561/ferric_Rdtase_TM"/>
</dbReference>
<keyword evidence="8 11" id="KW-1133">Transmembrane helix</keyword>
<feature type="transmembrane region" description="Helical" evidence="11">
    <location>
        <begin position="230"/>
        <end position="253"/>
    </location>
</feature>
<dbReference type="GO" id="GO:0046872">
    <property type="term" value="F:metal ion binding"/>
    <property type="evidence" value="ECO:0007669"/>
    <property type="project" value="UniProtKB-KW"/>
</dbReference>
<comment type="subcellular location">
    <subcellularLocation>
        <location evidence="2">Membrane</location>
        <topology evidence="2">Multi-pass membrane protein</topology>
    </subcellularLocation>
</comment>
<dbReference type="InterPro" id="IPR045150">
    <property type="entry name" value="CYB561D1/2"/>
</dbReference>
<dbReference type="PANTHER" id="PTHR15422:SF45">
    <property type="entry name" value="CYTOCHROME B561 DOMAIN-CONTAINING PROTEIN"/>
    <property type="match status" value="1"/>
</dbReference>
<accession>A0A7J6YJW3</accession>
<keyword evidence="5 11" id="KW-0812">Transmembrane</keyword>
<feature type="transmembrane region" description="Helical" evidence="11">
    <location>
        <begin position="115"/>
        <end position="135"/>
    </location>
</feature>
<evidence type="ECO:0000256" key="7">
    <source>
        <dbReference type="ARBA" id="ARBA00022982"/>
    </source>
</evidence>
<dbReference type="PROSITE" id="PS50939">
    <property type="entry name" value="CYTOCHROME_B561"/>
    <property type="match status" value="1"/>
</dbReference>
<dbReference type="SMART" id="SM00665">
    <property type="entry name" value="B561"/>
    <property type="match status" value="1"/>
</dbReference>
<name>A0A7J6YJW3_TRYCR</name>
<evidence type="ECO:0000256" key="3">
    <source>
        <dbReference type="ARBA" id="ARBA00022448"/>
    </source>
</evidence>
<keyword evidence="7" id="KW-0249">Electron transport</keyword>
<evidence type="ECO:0000256" key="9">
    <source>
        <dbReference type="ARBA" id="ARBA00023004"/>
    </source>
</evidence>
<comment type="cofactor">
    <cofactor evidence="1">
        <name>heme b</name>
        <dbReference type="ChEBI" id="CHEBI:60344"/>
    </cofactor>
</comment>
<evidence type="ECO:0000256" key="6">
    <source>
        <dbReference type="ARBA" id="ARBA00022723"/>
    </source>
</evidence>
<organism evidence="13 14">
    <name type="scientific">Trypanosoma cruzi</name>
    <dbReference type="NCBI Taxonomy" id="5693"/>
    <lineage>
        <taxon>Eukaryota</taxon>
        <taxon>Discoba</taxon>
        <taxon>Euglenozoa</taxon>
        <taxon>Kinetoplastea</taxon>
        <taxon>Metakinetoplastina</taxon>
        <taxon>Trypanosomatida</taxon>
        <taxon>Trypanosomatidae</taxon>
        <taxon>Trypanosoma</taxon>
        <taxon>Schizotrypanum</taxon>
    </lineage>
</organism>
<proteinExistence type="predicted"/>
<dbReference type="PANTHER" id="PTHR15422">
    <property type="entry name" value="OS05G0565100 PROTEIN"/>
    <property type="match status" value="1"/>
</dbReference>
<keyword evidence="3" id="KW-0813">Transport</keyword>
<evidence type="ECO:0000256" key="10">
    <source>
        <dbReference type="ARBA" id="ARBA00023136"/>
    </source>
</evidence>
<evidence type="ECO:0000256" key="1">
    <source>
        <dbReference type="ARBA" id="ARBA00001970"/>
    </source>
</evidence>